<feature type="compositionally biased region" description="Basic and acidic residues" evidence="1">
    <location>
        <begin position="587"/>
        <end position="596"/>
    </location>
</feature>
<evidence type="ECO:0000313" key="3">
    <source>
        <dbReference type="EMBL" id="KMP08282.1"/>
    </source>
</evidence>
<dbReference type="InterPro" id="IPR015915">
    <property type="entry name" value="Kelch-typ_b-propeller"/>
</dbReference>
<feature type="compositionally biased region" description="Basic and acidic residues" evidence="1">
    <location>
        <begin position="986"/>
        <end position="996"/>
    </location>
</feature>
<feature type="compositionally biased region" description="Basic and acidic residues" evidence="1">
    <location>
        <begin position="606"/>
        <end position="615"/>
    </location>
</feature>
<keyword evidence="2" id="KW-0472">Membrane</keyword>
<dbReference type="STRING" id="404692.A0A0J7BDS9"/>
<evidence type="ECO:0008006" key="5">
    <source>
        <dbReference type="Google" id="ProtNLM"/>
    </source>
</evidence>
<feature type="region of interest" description="Disordered" evidence="1">
    <location>
        <begin position="72"/>
        <end position="98"/>
    </location>
</feature>
<feature type="compositionally biased region" description="Low complexity" evidence="1">
    <location>
        <begin position="831"/>
        <end position="846"/>
    </location>
</feature>
<keyword evidence="2" id="KW-1133">Transmembrane helix</keyword>
<evidence type="ECO:0000256" key="2">
    <source>
        <dbReference type="SAM" id="Phobius"/>
    </source>
</evidence>
<protein>
    <recommendedName>
        <fullName evidence="5">Galactose oxidase</fullName>
    </recommendedName>
</protein>
<feature type="region of interest" description="Disordered" evidence="1">
    <location>
        <begin position="587"/>
        <end position="700"/>
    </location>
</feature>
<feature type="compositionally biased region" description="Acidic residues" evidence="1">
    <location>
        <begin position="960"/>
        <end position="972"/>
    </location>
</feature>
<dbReference type="EMBL" id="DS028097">
    <property type="protein sequence ID" value="KMP08282.1"/>
    <property type="molecule type" value="Genomic_DNA"/>
</dbReference>
<keyword evidence="2" id="KW-0812">Transmembrane</keyword>
<feature type="compositionally biased region" description="Pro residues" evidence="1">
    <location>
        <begin position="625"/>
        <end position="639"/>
    </location>
</feature>
<feature type="compositionally biased region" description="Low complexity" evidence="1">
    <location>
        <begin position="679"/>
        <end position="700"/>
    </location>
</feature>
<feature type="transmembrane region" description="Helical" evidence="2">
    <location>
        <begin position="447"/>
        <end position="470"/>
    </location>
</feature>
<evidence type="ECO:0000256" key="1">
    <source>
        <dbReference type="SAM" id="MobiDB-lite"/>
    </source>
</evidence>
<gene>
    <name evidence="3" type="ORF">CIRG_07963</name>
</gene>
<dbReference type="Proteomes" id="UP000054565">
    <property type="component" value="Unassembled WGS sequence"/>
</dbReference>
<proteinExistence type="predicted"/>
<reference evidence="4" key="1">
    <citation type="journal article" date="2010" name="Genome Res.">
        <title>Population genomic sequencing of Coccidioides fungi reveals recent hybridization and transposon control.</title>
        <authorList>
            <person name="Neafsey D.E."/>
            <person name="Barker B.M."/>
            <person name="Sharpton T.J."/>
            <person name="Stajich J.E."/>
            <person name="Park D.J."/>
            <person name="Whiston E."/>
            <person name="Hung C.-Y."/>
            <person name="McMahan C."/>
            <person name="White J."/>
            <person name="Sykes S."/>
            <person name="Heiman D."/>
            <person name="Young S."/>
            <person name="Zeng Q."/>
            <person name="Abouelleil A."/>
            <person name="Aftuck L."/>
            <person name="Bessette D."/>
            <person name="Brown A."/>
            <person name="FitzGerald M."/>
            <person name="Lui A."/>
            <person name="Macdonald J.P."/>
            <person name="Priest M."/>
            <person name="Orbach M.J."/>
            <person name="Galgiani J.N."/>
            <person name="Kirkland T.N."/>
            <person name="Cole G.T."/>
            <person name="Birren B.W."/>
            <person name="Henn M.R."/>
            <person name="Taylor J.W."/>
            <person name="Rounsley S.D."/>
        </authorList>
    </citation>
    <scope>NUCLEOTIDE SEQUENCE [LARGE SCALE GENOMIC DNA]</scope>
    <source>
        <strain evidence="4">RMSCC 2394</strain>
    </source>
</reference>
<feature type="region of interest" description="Disordered" evidence="1">
    <location>
        <begin position="813"/>
        <end position="847"/>
    </location>
</feature>
<feature type="region of interest" description="Disordered" evidence="1">
    <location>
        <begin position="866"/>
        <end position="888"/>
    </location>
</feature>
<organism evidence="3 4">
    <name type="scientific">Coccidioides immitis RMSCC 2394</name>
    <dbReference type="NCBI Taxonomy" id="404692"/>
    <lineage>
        <taxon>Eukaryota</taxon>
        <taxon>Fungi</taxon>
        <taxon>Dikarya</taxon>
        <taxon>Ascomycota</taxon>
        <taxon>Pezizomycotina</taxon>
        <taxon>Eurotiomycetes</taxon>
        <taxon>Eurotiomycetidae</taxon>
        <taxon>Onygenales</taxon>
        <taxon>Onygenaceae</taxon>
        <taxon>Coccidioides</taxon>
    </lineage>
</organism>
<feature type="region of interest" description="Disordered" evidence="1">
    <location>
        <begin position="960"/>
        <end position="996"/>
    </location>
</feature>
<sequence length="996" mass="107483">MMVKYIYPGALIQLFAGIARSTTPDLPYHPAYIWTQSGDNGPLAYVLSPKSSTSSELQLKALDISAPFDASAPRFVGPSTDPPSPPDDGAKSTVPIPNNDGLPMVYTGDCRSGRAEIWRFAPNPEISDGDGTWSKSSLMQRDSDEEVESIGPNYLAAAITFPNPKSEAPPDIYVFGGMCPTAAIDDSWTWISAANYSRAMISLQPPKSSEDNVYEVSVLPNLSPPVDEAGFTMTPLLPTVSNSSSGRQLRQQSFALIGGHTQEAFLNMSRIALFSLPEGSWSYVSVNSPSDNLPTRMKDQGIEGIEPRSGHTAILAPDGDKLIILGGWVGDITVPAQPQLAVLHLGEDYGGSGDWTWSIPRDSNNGLRPGTGIFGHGAAMLPGGIMAVIGGYEISGSSKRSNLGVRDASQLYLFNVTSESWITSYAPPKVDSSGDSSGPLSSAGQKAGLGVGLGVGLSAAAAGIVILFCVRTRHKRAHRKAREQELRNLALGAERPHVSLDEVPGGLYQPMVQVNRKKVELYARHSSNPGNRNEWSDNGASIAERTGLLLDSSARSPKRAIQSRTYQPATFSEDLRRTPTFRSIHPIEEGEEHAENNLEANIEPVISRETKRDSKSSVISDPFKDPPSPIKACLPPPITPSRNGDGSKLERRHSLGSNDWGLGEVSGWPTQTPDKADRTSSNLSESSRSSMSTSSYRTSSMRLDQVVAQAPVFRPRQTVLSGDTSYETSRNLSLQSHAYDYLAPHLLNDGATFPSQYLERMYAFESHGQKGGGSLLGAGSSSLLPSERKDPPTQNKNKALEWVGSVRRALSLVKKPENDRNNSPCSDLVPSMERSTSSSPTKSFHSAQELASAHLDMGAGLPRRAVSTNSSVLRRKKGAKDWDVGQSSAERSALLRRETYDGTLSFDGGIDGGRISAATDLTGDDDEEEEDWDVEAAAQGRLVQVTFTVPKEKLRVVNVGDEDTLDYDDDGNDRERDTTNDTTSLDTKKNNVADEN</sequence>
<dbReference type="InterPro" id="IPR011043">
    <property type="entry name" value="Gal_Oxase/kelch_b-propeller"/>
</dbReference>
<accession>A0A0J7BDS9</accession>
<dbReference type="Gene3D" id="2.120.10.80">
    <property type="entry name" value="Kelch-type beta propeller"/>
    <property type="match status" value="1"/>
</dbReference>
<evidence type="ECO:0000313" key="4">
    <source>
        <dbReference type="Proteomes" id="UP000054565"/>
    </source>
</evidence>
<feature type="region of interest" description="Disordered" evidence="1">
    <location>
        <begin position="773"/>
        <end position="798"/>
    </location>
</feature>
<dbReference type="OrthoDB" id="205993at2759"/>
<dbReference type="AlphaFoldDB" id="A0A0J7BDS9"/>
<name>A0A0J7BDS9_COCIT</name>
<dbReference type="SUPFAM" id="SSF50965">
    <property type="entry name" value="Galactose oxidase, central domain"/>
    <property type="match status" value="1"/>
</dbReference>